<proteinExistence type="predicted"/>
<reference evidence="1 2" key="1">
    <citation type="journal article" date="2022" name="Hortic Res">
        <title>A haplotype resolved chromosomal level avocado genome allows analysis of novel avocado genes.</title>
        <authorList>
            <person name="Nath O."/>
            <person name="Fletcher S.J."/>
            <person name="Hayward A."/>
            <person name="Shaw L.M."/>
            <person name="Masouleh A.K."/>
            <person name="Furtado A."/>
            <person name="Henry R.J."/>
            <person name="Mitter N."/>
        </authorList>
    </citation>
    <scope>NUCLEOTIDE SEQUENCE [LARGE SCALE GENOMIC DNA]</scope>
    <source>
        <strain evidence="2">cv. Hass</strain>
    </source>
</reference>
<gene>
    <name evidence="1" type="ORF">MRB53_020865</name>
</gene>
<sequence>MELEVSVVGGIESCFVSLPLSFIQTLQSTHLGFLPPVLALEIRSLRTGECWHLAWSGSASRSPAIEVAQQLAECISLPDCTEVQVKAAANLPKATLVMIEPSTEDDWEILELNSELAEEAILKQVGIVHEGLKFPLWLHGHTVTVFCVVSTSPRKSVVQLMPGTEVAVAPKRRKKDADPYQVSPKQTLVREPVMVKGLLRVQAQKLELVHRMEVKGVDLGIVLTSVAFIHPETAQKLFFDNLQFVTIFPRLSVNGNMQNKKDNTLRKRNNSSAKVGDFDASVSGREAPKHSIVRLLFSDSVARGHVMLPQSLRLYLRADIHSWVFVKRDDVIPRTGLPSLTLSPCHFKYGRDKHHDNNGWDMVDVRKNRRNGTHLVATADISDWSLHEMVLAALSSGLPKLEENRSVDNFGGLELALGKLDLGEPVSLSSAKERNSHRNFSLEISSLGWMETATADVINRLKVLLCPDHRKLFSTYDLPLPGHVLIYGPPGSGKTSLVMAVAKYIEEHEDVLAHIVFISCSKLAIEKALTVRQAIAGCASEALDHSPSLLILDDLDTIVSSSESEGSQLSSSVTALVQFLTDIMDEYGEKWRSSCCIGPIALMASVQSLGKLPKSLTSSARFDFHVQLPAPAVLERGAILKHEISKRSLQCSEDILCDIASKCDGYDAYDLEILVDRAVHAAVCRYLPSHSIFDASEKPMLISEDFAQAIHDFLPVAMRSITKSASEGGRSGWEDVGGLVDIRNAIQEMVELPSKFPNIFAHAPLRLRSNVLLYGPPGCGKTHIVGAAAAACSLRFISIKGPELLNKYIGASEQAVRDIFSKAAAAAPCLLFFDEFDSIAPKRGHDNTGVTDRVVNQLLTELDGVEALTGVFVFAATSRPDLLDAALLRPGRLDRLLFCDFPSLRERLDILTVLSRKLPLACDVDLDAIASETNGFSGADLQALLSDAQLASVHELLESEDGDKPERIPVISDALLKFVASKARPSVSKAEKRRLYDIYNQFLDSKKSVAAQSRDTKGKRATLA</sequence>
<comment type="caution">
    <text evidence="1">The sequence shown here is derived from an EMBL/GenBank/DDBJ whole genome shotgun (WGS) entry which is preliminary data.</text>
</comment>
<evidence type="ECO:0000313" key="2">
    <source>
        <dbReference type="Proteomes" id="UP001234297"/>
    </source>
</evidence>
<protein>
    <submittedName>
        <fullName evidence="1">Uncharacterized protein</fullName>
    </submittedName>
</protein>
<name>A0ACC2L2F1_PERAE</name>
<accession>A0ACC2L2F1</accession>
<dbReference type="EMBL" id="CM056814">
    <property type="protein sequence ID" value="KAJ8627558.1"/>
    <property type="molecule type" value="Genomic_DNA"/>
</dbReference>
<dbReference type="Proteomes" id="UP001234297">
    <property type="component" value="Chromosome 6"/>
</dbReference>
<organism evidence="1 2">
    <name type="scientific">Persea americana</name>
    <name type="common">Avocado</name>
    <dbReference type="NCBI Taxonomy" id="3435"/>
    <lineage>
        <taxon>Eukaryota</taxon>
        <taxon>Viridiplantae</taxon>
        <taxon>Streptophyta</taxon>
        <taxon>Embryophyta</taxon>
        <taxon>Tracheophyta</taxon>
        <taxon>Spermatophyta</taxon>
        <taxon>Magnoliopsida</taxon>
        <taxon>Magnoliidae</taxon>
        <taxon>Laurales</taxon>
        <taxon>Lauraceae</taxon>
        <taxon>Persea</taxon>
    </lineage>
</organism>
<keyword evidence="2" id="KW-1185">Reference proteome</keyword>
<evidence type="ECO:0000313" key="1">
    <source>
        <dbReference type="EMBL" id="KAJ8627558.1"/>
    </source>
</evidence>